<dbReference type="AlphaFoldDB" id="A0A423W8F8"/>
<protein>
    <submittedName>
        <fullName evidence="2">Uncharacterized protein</fullName>
    </submittedName>
</protein>
<keyword evidence="3" id="KW-1185">Reference proteome</keyword>
<comment type="caution">
    <text evidence="2">The sequence shown here is derived from an EMBL/GenBank/DDBJ whole genome shotgun (WGS) entry which is preliminary data.</text>
</comment>
<evidence type="ECO:0000313" key="2">
    <source>
        <dbReference type="EMBL" id="ROV99631.1"/>
    </source>
</evidence>
<feature type="region of interest" description="Disordered" evidence="1">
    <location>
        <begin position="16"/>
        <end position="63"/>
    </location>
</feature>
<name>A0A423W8F8_CYTCH</name>
<evidence type="ECO:0000256" key="1">
    <source>
        <dbReference type="SAM" id="MobiDB-lite"/>
    </source>
</evidence>
<accession>A0A423W8F8</accession>
<dbReference type="EMBL" id="LJZO01000010">
    <property type="protein sequence ID" value="ROV99631.1"/>
    <property type="molecule type" value="Genomic_DNA"/>
</dbReference>
<gene>
    <name evidence="2" type="ORF">VSDG_03126</name>
</gene>
<organism evidence="2 3">
    <name type="scientific">Cytospora chrysosperma</name>
    <name type="common">Cytospora canker fungus</name>
    <name type="synonym">Sphaeria chrysosperma</name>
    <dbReference type="NCBI Taxonomy" id="252740"/>
    <lineage>
        <taxon>Eukaryota</taxon>
        <taxon>Fungi</taxon>
        <taxon>Dikarya</taxon>
        <taxon>Ascomycota</taxon>
        <taxon>Pezizomycotina</taxon>
        <taxon>Sordariomycetes</taxon>
        <taxon>Sordariomycetidae</taxon>
        <taxon>Diaporthales</taxon>
        <taxon>Cytosporaceae</taxon>
        <taxon>Cytospora</taxon>
    </lineage>
</organism>
<proteinExistence type="predicted"/>
<evidence type="ECO:0000313" key="3">
    <source>
        <dbReference type="Proteomes" id="UP000284375"/>
    </source>
</evidence>
<dbReference type="Proteomes" id="UP000284375">
    <property type="component" value="Unassembled WGS sequence"/>
</dbReference>
<reference evidence="2 3" key="1">
    <citation type="submission" date="2015-09" db="EMBL/GenBank/DDBJ databases">
        <title>Host preference determinants of Valsa canker pathogens revealed by comparative genomics.</title>
        <authorList>
            <person name="Yin Z."/>
            <person name="Huang L."/>
        </authorList>
    </citation>
    <scope>NUCLEOTIDE SEQUENCE [LARGE SCALE GENOMIC DNA]</scope>
    <source>
        <strain evidence="2 3">YSFL</strain>
    </source>
</reference>
<sequence>MPDFHDVAMFQAAVQKKKHLLPKPDKHSQSKSQSTNKDAMASEVTLVEGGSASQSQQKDPKGK</sequence>
<dbReference type="OrthoDB" id="5237536at2759"/>